<dbReference type="Pfam" id="PF13041">
    <property type="entry name" value="PPR_2"/>
    <property type="match status" value="1"/>
</dbReference>
<evidence type="ECO:0000313" key="4">
    <source>
        <dbReference type="Proteomes" id="UP001168877"/>
    </source>
</evidence>
<feature type="repeat" description="PPR" evidence="2">
    <location>
        <begin position="5"/>
        <end position="39"/>
    </location>
</feature>
<accession>A0AA39TDJ2</accession>
<proteinExistence type="predicted"/>
<dbReference type="InterPro" id="IPR011990">
    <property type="entry name" value="TPR-like_helical_dom_sf"/>
</dbReference>
<evidence type="ECO:0000256" key="1">
    <source>
        <dbReference type="ARBA" id="ARBA00022737"/>
    </source>
</evidence>
<dbReference type="EMBL" id="JAUESC010000002">
    <property type="protein sequence ID" value="KAK0605057.1"/>
    <property type="molecule type" value="Genomic_DNA"/>
</dbReference>
<gene>
    <name evidence="3" type="ORF">LWI29_022344</name>
</gene>
<sequence length="100" mass="11048">MPIRDRGSWNAMIYGYCQSGNVAEALAVLHEMSLEGVNIDPVTIASILLVCTQLDDTVSGMLIHLYAIKHGLEFDLFVSNNLINMDAKFGIPRHAPQVFD</sequence>
<name>A0AA39TDJ2_ACESA</name>
<dbReference type="Gene3D" id="1.25.40.10">
    <property type="entry name" value="Tetratricopeptide repeat domain"/>
    <property type="match status" value="1"/>
</dbReference>
<comment type="caution">
    <text evidence="3">The sequence shown here is derived from an EMBL/GenBank/DDBJ whole genome shotgun (WGS) entry which is preliminary data.</text>
</comment>
<dbReference type="Proteomes" id="UP001168877">
    <property type="component" value="Unassembled WGS sequence"/>
</dbReference>
<protein>
    <recommendedName>
        <fullName evidence="5">Pentatricopeptide repeat-containing protein</fullName>
    </recommendedName>
</protein>
<evidence type="ECO:0008006" key="5">
    <source>
        <dbReference type="Google" id="ProtNLM"/>
    </source>
</evidence>
<reference evidence="3" key="1">
    <citation type="journal article" date="2022" name="Plant J.">
        <title>Strategies of tolerance reflected in two North American maple genomes.</title>
        <authorList>
            <person name="McEvoy S.L."/>
            <person name="Sezen U.U."/>
            <person name="Trouern-Trend A."/>
            <person name="McMahon S.M."/>
            <person name="Schaberg P.G."/>
            <person name="Yang J."/>
            <person name="Wegrzyn J.L."/>
            <person name="Swenson N.G."/>
        </authorList>
    </citation>
    <scope>NUCLEOTIDE SEQUENCE</scope>
    <source>
        <strain evidence="3">NS2018</strain>
    </source>
</reference>
<dbReference type="PANTHER" id="PTHR47926:SF347">
    <property type="entry name" value="PENTATRICOPEPTIDE REPEAT-CONTAINING PROTEIN"/>
    <property type="match status" value="1"/>
</dbReference>
<dbReference type="PROSITE" id="PS51375">
    <property type="entry name" value="PPR"/>
    <property type="match status" value="1"/>
</dbReference>
<keyword evidence="4" id="KW-1185">Reference proteome</keyword>
<reference evidence="3" key="2">
    <citation type="submission" date="2023-06" db="EMBL/GenBank/DDBJ databases">
        <authorList>
            <person name="Swenson N.G."/>
            <person name="Wegrzyn J.L."/>
            <person name="Mcevoy S.L."/>
        </authorList>
    </citation>
    <scope>NUCLEOTIDE SEQUENCE</scope>
    <source>
        <strain evidence="3">NS2018</strain>
        <tissue evidence="3">Leaf</tissue>
    </source>
</reference>
<dbReference type="InterPro" id="IPR002885">
    <property type="entry name" value="PPR_rpt"/>
</dbReference>
<keyword evidence="1" id="KW-0677">Repeat</keyword>
<dbReference type="InterPro" id="IPR046960">
    <property type="entry name" value="PPR_At4g14850-like_plant"/>
</dbReference>
<dbReference type="NCBIfam" id="TIGR00756">
    <property type="entry name" value="PPR"/>
    <property type="match status" value="1"/>
</dbReference>
<evidence type="ECO:0000313" key="3">
    <source>
        <dbReference type="EMBL" id="KAK0605057.1"/>
    </source>
</evidence>
<dbReference type="GO" id="GO:0003723">
    <property type="term" value="F:RNA binding"/>
    <property type="evidence" value="ECO:0007669"/>
    <property type="project" value="InterPro"/>
</dbReference>
<organism evidence="3 4">
    <name type="scientific">Acer saccharum</name>
    <name type="common">Sugar maple</name>
    <dbReference type="NCBI Taxonomy" id="4024"/>
    <lineage>
        <taxon>Eukaryota</taxon>
        <taxon>Viridiplantae</taxon>
        <taxon>Streptophyta</taxon>
        <taxon>Embryophyta</taxon>
        <taxon>Tracheophyta</taxon>
        <taxon>Spermatophyta</taxon>
        <taxon>Magnoliopsida</taxon>
        <taxon>eudicotyledons</taxon>
        <taxon>Gunneridae</taxon>
        <taxon>Pentapetalae</taxon>
        <taxon>rosids</taxon>
        <taxon>malvids</taxon>
        <taxon>Sapindales</taxon>
        <taxon>Sapindaceae</taxon>
        <taxon>Hippocastanoideae</taxon>
        <taxon>Acereae</taxon>
        <taxon>Acer</taxon>
    </lineage>
</organism>
<dbReference type="PANTHER" id="PTHR47926">
    <property type="entry name" value="PENTATRICOPEPTIDE REPEAT-CONTAINING PROTEIN"/>
    <property type="match status" value="1"/>
</dbReference>
<dbReference type="AlphaFoldDB" id="A0AA39TDJ2"/>
<dbReference type="GO" id="GO:0009451">
    <property type="term" value="P:RNA modification"/>
    <property type="evidence" value="ECO:0007669"/>
    <property type="project" value="InterPro"/>
</dbReference>
<evidence type="ECO:0000256" key="2">
    <source>
        <dbReference type="PROSITE-ProRule" id="PRU00708"/>
    </source>
</evidence>